<organism evidence="1 2">
    <name type="scientific">Imperialibacter roseus</name>
    <dbReference type="NCBI Taxonomy" id="1324217"/>
    <lineage>
        <taxon>Bacteria</taxon>
        <taxon>Pseudomonadati</taxon>
        <taxon>Bacteroidota</taxon>
        <taxon>Cytophagia</taxon>
        <taxon>Cytophagales</taxon>
        <taxon>Flammeovirgaceae</taxon>
        <taxon>Imperialibacter</taxon>
    </lineage>
</organism>
<dbReference type="EMBL" id="CP136051">
    <property type="protein sequence ID" value="WOK09357.1"/>
    <property type="molecule type" value="Genomic_DNA"/>
</dbReference>
<gene>
    <name evidence="1" type="ORF">RT717_11975</name>
</gene>
<dbReference type="RefSeq" id="WP_317491977.1">
    <property type="nucleotide sequence ID" value="NZ_CP136051.1"/>
</dbReference>
<keyword evidence="2" id="KW-1185">Reference proteome</keyword>
<protein>
    <submittedName>
        <fullName evidence="1">Uncharacterized protein</fullName>
    </submittedName>
</protein>
<evidence type="ECO:0000313" key="1">
    <source>
        <dbReference type="EMBL" id="WOK09357.1"/>
    </source>
</evidence>
<evidence type="ECO:0000313" key="2">
    <source>
        <dbReference type="Proteomes" id="UP001302349"/>
    </source>
</evidence>
<name>A0ABZ0IXW4_9BACT</name>
<accession>A0ABZ0IXW4</accession>
<sequence>MKIKIADISPYLESLSEKEKDKLIARLLTKNQAELEAIYFQKVASKNDLEDLFADVKAEIEDAMNVYINYGVIQKNLAKGIQKATQSINRYKAIDRRPEKEVELIMYMLEIIFTDFGNEFGTCWTVFDFRVAQAISKAVTIVTRKIHADYRMDFEGKINGHIRRLKAEASHNDVIYNLPDKITY</sequence>
<dbReference type="Proteomes" id="UP001302349">
    <property type="component" value="Chromosome"/>
</dbReference>
<proteinExistence type="predicted"/>
<reference evidence="1 2" key="1">
    <citation type="journal article" date="2023" name="Microbiol. Resour. Announc.">
        <title>Complete Genome Sequence of Imperialibacter roseus strain P4T.</title>
        <authorList>
            <person name="Tizabi D.R."/>
            <person name="Bachvaroff T."/>
            <person name="Hill R.T."/>
        </authorList>
    </citation>
    <scope>NUCLEOTIDE SEQUENCE [LARGE SCALE GENOMIC DNA]</scope>
    <source>
        <strain evidence="1 2">P4T</strain>
    </source>
</reference>